<name>A0ABQ5XJZ3_9GAMM</name>
<comment type="caution">
    <text evidence="2">The sequence shown here is derived from an EMBL/GenBank/DDBJ whole genome shotgun (WGS) entry which is preliminary data.</text>
</comment>
<feature type="transmembrane region" description="Helical" evidence="1">
    <location>
        <begin position="132"/>
        <end position="154"/>
    </location>
</feature>
<proteinExistence type="predicted"/>
<feature type="transmembrane region" description="Helical" evidence="1">
    <location>
        <begin position="175"/>
        <end position="195"/>
    </location>
</feature>
<sequence>MNAKQVRRLAAVAGVLVTISIFAGGFAEVYVPGKLLVASDPIATARNVAASAQLFRLSFLVYLIEALCDVTLTWIFYVLLRPVSSTLSLLAAFFGIVSTATFATSELFYFMASVPVLDETVQKHFTPDESSLFIYSALTLYGYGGTVFMVFYGVATALRGYLFYRSAYFPKWLGALLLLAGTSFIVKNIVAVALPQYDSDLLLAPTFVTMIALAALLLFKSNYSRWSE</sequence>
<evidence type="ECO:0000313" key="3">
    <source>
        <dbReference type="Proteomes" id="UP001156670"/>
    </source>
</evidence>
<keyword evidence="1" id="KW-0812">Transmembrane</keyword>
<organism evidence="2 3">
    <name type="scientific">Dyella acidisoli</name>
    <dbReference type="NCBI Taxonomy" id="1867834"/>
    <lineage>
        <taxon>Bacteria</taxon>
        <taxon>Pseudomonadati</taxon>
        <taxon>Pseudomonadota</taxon>
        <taxon>Gammaproteobacteria</taxon>
        <taxon>Lysobacterales</taxon>
        <taxon>Rhodanobacteraceae</taxon>
        <taxon>Dyella</taxon>
    </lineage>
</organism>
<keyword evidence="1" id="KW-0472">Membrane</keyword>
<dbReference type="EMBL" id="BSOB01000008">
    <property type="protein sequence ID" value="GLQ91960.1"/>
    <property type="molecule type" value="Genomic_DNA"/>
</dbReference>
<evidence type="ECO:0000256" key="1">
    <source>
        <dbReference type="SAM" id="Phobius"/>
    </source>
</evidence>
<protein>
    <submittedName>
        <fullName evidence="2">DUF4386 domain-containing protein</fullName>
    </submittedName>
</protein>
<feature type="transmembrane region" description="Helical" evidence="1">
    <location>
        <begin position="59"/>
        <end position="80"/>
    </location>
</feature>
<gene>
    <name evidence="2" type="ORF">GCM10007901_09110</name>
</gene>
<dbReference type="RefSeq" id="WP_284319714.1">
    <property type="nucleotide sequence ID" value="NZ_BSOB01000008.1"/>
</dbReference>
<dbReference type="Pfam" id="PF14329">
    <property type="entry name" value="DUF4386"/>
    <property type="match status" value="1"/>
</dbReference>
<feature type="transmembrane region" description="Helical" evidence="1">
    <location>
        <begin position="87"/>
        <end position="112"/>
    </location>
</feature>
<dbReference type="Proteomes" id="UP001156670">
    <property type="component" value="Unassembled WGS sequence"/>
</dbReference>
<dbReference type="InterPro" id="IPR025495">
    <property type="entry name" value="DUF4386"/>
</dbReference>
<reference evidence="3" key="1">
    <citation type="journal article" date="2019" name="Int. J. Syst. Evol. Microbiol.">
        <title>The Global Catalogue of Microorganisms (GCM) 10K type strain sequencing project: providing services to taxonomists for standard genome sequencing and annotation.</title>
        <authorList>
            <consortium name="The Broad Institute Genomics Platform"/>
            <consortium name="The Broad Institute Genome Sequencing Center for Infectious Disease"/>
            <person name="Wu L."/>
            <person name="Ma J."/>
        </authorList>
    </citation>
    <scope>NUCLEOTIDE SEQUENCE [LARGE SCALE GENOMIC DNA]</scope>
    <source>
        <strain evidence="3">NBRC 111980</strain>
    </source>
</reference>
<accession>A0ABQ5XJZ3</accession>
<keyword evidence="1" id="KW-1133">Transmembrane helix</keyword>
<feature type="transmembrane region" description="Helical" evidence="1">
    <location>
        <begin position="201"/>
        <end position="219"/>
    </location>
</feature>
<keyword evidence="3" id="KW-1185">Reference proteome</keyword>
<evidence type="ECO:0000313" key="2">
    <source>
        <dbReference type="EMBL" id="GLQ91960.1"/>
    </source>
</evidence>